<dbReference type="PANTHER" id="PTHR22604">
    <property type="entry name" value="OXIDOREDUCTASES"/>
    <property type="match status" value="1"/>
</dbReference>
<feature type="domain" description="GFO/IDH/MocA-like oxidoreductase" evidence="4">
    <location>
        <begin position="131"/>
        <end position="244"/>
    </location>
</feature>
<evidence type="ECO:0000259" key="3">
    <source>
        <dbReference type="Pfam" id="PF01408"/>
    </source>
</evidence>
<evidence type="ECO:0000256" key="1">
    <source>
        <dbReference type="ARBA" id="ARBA00010928"/>
    </source>
</evidence>
<evidence type="ECO:0000313" key="6">
    <source>
        <dbReference type="Proteomes" id="UP001597438"/>
    </source>
</evidence>
<dbReference type="InterPro" id="IPR000683">
    <property type="entry name" value="Gfo/Idh/MocA-like_OxRdtase_N"/>
</dbReference>
<gene>
    <name evidence="5" type="ORF">ACFSYS_11685</name>
</gene>
<protein>
    <submittedName>
        <fullName evidence="5">Gfo/Idh/MocA family protein</fullName>
    </submittedName>
</protein>
<dbReference type="SUPFAM" id="SSF51735">
    <property type="entry name" value="NAD(P)-binding Rossmann-fold domains"/>
    <property type="match status" value="1"/>
</dbReference>
<dbReference type="SUPFAM" id="SSF55347">
    <property type="entry name" value="Glyceraldehyde-3-phosphate dehydrogenase-like, C-terminal domain"/>
    <property type="match status" value="1"/>
</dbReference>
<dbReference type="Gene3D" id="3.30.360.10">
    <property type="entry name" value="Dihydrodipicolinate Reductase, domain 2"/>
    <property type="match status" value="1"/>
</dbReference>
<dbReference type="InterPro" id="IPR050984">
    <property type="entry name" value="Gfo/Idh/MocA_domain"/>
</dbReference>
<evidence type="ECO:0000259" key="4">
    <source>
        <dbReference type="Pfam" id="PF22725"/>
    </source>
</evidence>
<dbReference type="InterPro" id="IPR055170">
    <property type="entry name" value="GFO_IDH_MocA-like_dom"/>
</dbReference>
<comment type="similarity">
    <text evidence="1">Belongs to the Gfo/Idh/MocA family.</text>
</comment>
<sequence length="321" mass="36308">MINWGILGPGKIAHKFATGLKDVKGAKLYAVASREVEKAKIFSSEFNAEKSYGNYEELMQDPDVDVIYIATPHVFHHRQTIQCLQNGKAVLCEKPMGINAAEVEEMIKLAKEKNLFLMEALWTQFLPHFEFVKHKITSGELGKIKSLEADFGFFKEFDPESRLFNKSLGGGSLLDIGIYPIFLALELLGMPDEIVADAKFTETNVDSECIMEFQYPHNVKASLFSTIQQETPTTAEITLEKGKIHLDSRFHEPTSVKVFTPEDEKNFEFEIPSNGYYFEAKHVTEMLQQGKKESPLMSFEKSLNLISLIDEVKSKIGLSYS</sequence>
<dbReference type="Gene3D" id="3.40.50.720">
    <property type="entry name" value="NAD(P)-binding Rossmann-like Domain"/>
    <property type="match status" value="1"/>
</dbReference>
<dbReference type="Pfam" id="PF22725">
    <property type="entry name" value="GFO_IDH_MocA_C3"/>
    <property type="match status" value="1"/>
</dbReference>
<evidence type="ECO:0000313" key="5">
    <source>
        <dbReference type="EMBL" id="MFD2833948.1"/>
    </source>
</evidence>
<dbReference type="Proteomes" id="UP001597438">
    <property type="component" value="Unassembled WGS sequence"/>
</dbReference>
<reference evidence="6" key="1">
    <citation type="journal article" date="2019" name="Int. J. Syst. Evol. Microbiol.">
        <title>The Global Catalogue of Microorganisms (GCM) 10K type strain sequencing project: providing services to taxonomists for standard genome sequencing and annotation.</title>
        <authorList>
            <consortium name="The Broad Institute Genomics Platform"/>
            <consortium name="The Broad Institute Genome Sequencing Center for Infectious Disease"/>
            <person name="Wu L."/>
            <person name="Ma J."/>
        </authorList>
    </citation>
    <scope>NUCLEOTIDE SEQUENCE [LARGE SCALE GENOMIC DNA]</scope>
    <source>
        <strain evidence="6">KCTC 52925</strain>
    </source>
</reference>
<proteinExistence type="inferred from homology"/>
<dbReference type="RefSeq" id="WP_251740728.1">
    <property type="nucleotide sequence ID" value="NZ_JBHUOJ010000027.1"/>
</dbReference>
<dbReference type="InterPro" id="IPR036291">
    <property type="entry name" value="NAD(P)-bd_dom_sf"/>
</dbReference>
<evidence type="ECO:0000256" key="2">
    <source>
        <dbReference type="ARBA" id="ARBA00023002"/>
    </source>
</evidence>
<comment type="caution">
    <text evidence="5">The sequence shown here is derived from an EMBL/GenBank/DDBJ whole genome shotgun (WGS) entry which is preliminary data.</text>
</comment>
<keyword evidence="2" id="KW-0560">Oxidoreductase</keyword>
<name>A0ABW5X6S7_9FLAO</name>
<dbReference type="Pfam" id="PF01408">
    <property type="entry name" value="GFO_IDH_MocA"/>
    <property type="match status" value="1"/>
</dbReference>
<dbReference type="PANTHER" id="PTHR22604:SF105">
    <property type="entry name" value="TRANS-1,2-DIHYDROBENZENE-1,2-DIOL DEHYDROGENASE"/>
    <property type="match status" value="1"/>
</dbReference>
<organism evidence="5 6">
    <name type="scientific">Christiangramia antarctica</name>
    <dbReference type="NCBI Taxonomy" id="2058158"/>
    <lineage>
        <taxon>Bacteria</taxon>
        <taxon>Pseudomonadati</taxon>
        <taxon>Bacteroidota</taxon>
        <taxon>Flavobacteriia</taxon>
        <taxon>Flavobacteriales</taxon>
        <taxon>Flavobacteriaceae</taxon>
        <taxon>Christiangramia</taxon>
    </lineage>
</organism>
<dbReference type="EMBL" id="JBHUOJ010000027">
    <property type="protein sequence ID" value="MFD2833948.1"/>
    <property type="molecule type" value="Genomic_DNA"/>
</dbReference>
<keyword evidence="6" id="KW-1185">Reference proteome</keyword>
<accession>A0ABW5X6S7</accession>
<feature type="domain" description="Gfo/Idh/MocA-like oxidoreductase N-terminal" evidence="3">
    <location>
        <begin position="2"/>
        <end position="118"/>
    </location>
</feature>